<evidence type="ECO:0000313" key="6">
    <source>
        <dbReference type="EMBL" id="SVB20350.1"/>
    </source>
</evidence>
<evidence type="ECO:0000259" key="5">
    <source>
        <dbReference type="Pfam" id="PF01227"/>
    </source>
</evidence>
<organism evidence="6">
    <name type="scientific">marine metagenome</name>
    <dbReference type="NCBI Taxonomy" id="408172"/>
    <lineage>
        <taxon>unclassified sequences</taxon>
        <taxon>metagenomes</taxon>
        <taxon>ecological metagenomes</taxon>
    </lineage>
</organism>
<dbReference type="NCBIfam" id="TIGR00063">
    <property type="entry name" value="folE"/>
    <property type="match status" value="1"/>
</dbReference>
<gene>
    <name evidence="6" type="ORF">METZ01_LOCUS173204</name>
</gene>
<keyword evidence="4" id="KW-0378">Hydrolase</keyword>
<dbReference type="InterPro" id="IPR043133">
    <property type="entry name" value="GTP-CH-I_C/QueF"/>
</dbReference>
<evidence type="ECO:0000256" key="3">
    <source>
        <dbReference type="ARBA" id="ARBA00012715"/>
    </source>
</evidence>
<reference evidence="6" key="1">
    <citation type="submission" date="2018-05" db="EMBL/GenBank/DDBJ databases">
        <authorList>
            <person name="Lanie J.A."/>
            <person name="Ng W.-L."/>
            <person name="Kazmierczak K.M."/>
            <person name="Andrzejewski T.M."/>
            <person name="Davidsen T.M."/>
            <person name="Wayne K.J."/>
            <person name="Tettelin H."/>
            <person name="Glass J.I."/>
            <person name="Rusch D."/>
            <person name="Podicherti R."/>
            <person name="Tsui H.-C.T."/>
            <person name="Winkler M.E."/>
        </authorList>
    </citation>
    <scope>NUCLEOTIDE SEQUENCE</scope>
</reference>
<dbReference type="NCBIfam" id="NF006825">
    <property type="entry name" value="PRK09347.1-2"/>
    <property type="match status" value="1"/>
</dbReference>
<dbReference type="GO" id="GO:0005525">
    <property type="term" value="F:GTP binding"/>
    <property type="evidence" value="ECO:0007669"/>
    <property type="project" value="TreeGrafter"/>
</dbReference>
<name>A0A382C2S7_9ZZZZ</name>
<comment type="pathway">
    <text evidence="2">Cofactor biosynthesis; 7,8-dihydroneopterin triphosphate biosynthesis; 7,8-dihydroneopterin triphosphate from GTP: step 1/1.</text>
</comment>
<dbReference type="PROSITE" id="PS00860">
    <property type="entry name" value="GTP_CYCLOHYDROL_1_2"/>
    <property type="match status" value="1"/>
</dbReference>
<dbReference type="InterPro" id="IPR001474">
    <property type="entry name" value="GTP_CycHdrlase_I"/>
</dbReference>
<dbReference type="PANTHER" id="PTHR11109">
    <property type="entry name" value="GTP CYCLOHYDROLASE I"/>
    <property type="match status" value="1"/>
</dbReference>
<dbReference type="PROSITE" id="PS00859">
    <property type="entry name" value="GTP_CYCLOHYDROL_1_1"/>
    <property type="match status" value="1"/>
</dbReference>
<feature type="domain" description="GTP cyclohydrolase I" evidence="5">
    <location>
        <begin position="2"/>
        <end position="148"/>
    </location>
</feature>
<dbReference type="AlphaFoldDB" id="A0A382C2S7"/>
<protein>
    <recommendedName>
        <fullName evidence="3">GTP cyclohydrolase I</fullName>
        <ecNumber evidence="3">3.5.4.16</ecNumber>
    </recommendedName>
</protein>
<dbReference type="InterPro" id="IPR018234">
    <property type="entry name" value="GTP_CycHdrlase_I_CS"/>
</dbReference>
<dbReference type="EC" id="3.5.4.16" evidence="3"/>
<dbReference type="InterPro" id="IPR020602">
    <property type="entry name" value="GTP_CycHdrlase_I_dom"/>
</dbReference>
<dbReference type="Pfam" id="PF01227">
    <property type="entry name" value="GTP_cyclohydroI"/>
    <property type="match status" value="1"/>
</dbReference>
<dbReference type="FunFam" id="3.30.1130.10:FF:000001">
    <property type="entry name" value="GTP cyclohydrolase 1"/>
    <property type="match status" value="1"/>
</dbReference>
<dbReference type="GO" id="GO:0003934">
    <property type="term" value="F:GTP cyclohydrolase I activity"/>
    <property type="evidence" value="ECO:0007669"/>
    <property type="project" value="UniProtKB-EC"/>
</dbReference>
<dbReference type="SUPFAM" id="SSF55620">
    <property type="entry name" value="Tetrahydrobiopterin biosynthesis enzymes-like"/>
    <property type="match status" value="1"/>
</dbReference>
<dbReference type="UniPathway" id="UPA00848">
    <property type="reaction ID" value="UER00151"/>
</dbReference>
<dbReference type="GO" id="GO:0005737">
    <property type="term" value="C:cytoplasm"/>
    <property type="evidence" value="ECO:0007669"/>
    <property type="project" value="TreeGrafter"/>
</dbReference>
<dbReference type="EMBL" id="UINC01032532">
    <property type="protein sequence ID" value="SVB20350.1"/>
    <property type="molecule type" value="Genomic_DNA"/>
</dbReference>
<dbReference type="GO" id="GO:0046654">
    <property type="term" value="P:tetrahydrofolate biosynthetic process"/>
    <property type="evidence" value="ECO:0007669"/>
    <property type="project" value="InterPro"/>
</dbReference>
<evidence type="ECO:0000256" key="1">
    <source>
        <dbReference type="ARBA" id="ARBA00001052"/>
    </source>
</evidence>
<proteinExistence type="predicted"/>
<evidence type="ECO:0000256" key="2">
    <source>
        <dbReference type="ARBA" id="ARBA00005080"/>
    </source>
</evidence>
<comment type="catalytic activity">
    <reaction evidence="1">
        <text>GTP + H2O = 7,8-dihydroneopterin 3'-triphosphate + formate + H(+)</text>
        <dbReference type="Rhea" id="RHEA:17473"/>
        <dbReference type="ChEBI" id="CHEBI:15377"/>
        <dbReference type="ChEBI" id="CHEBI:15378"/>
        <dbReference type="ChEBI" id="CHEBI:15740"/>
        <dbReference type="ChEBI" id="CHEBI:37565"/>
        <dbReference type="ChEBI" id="CHEBI:58462"/>
        <dbReference type="EC" id="3.5.4.16"/>
    </reaction>
</comment>
<dbReference type="PANTHER" id="PTHR11109:SF7">
    <property type="entry name" value="GTP CYCLOHYDROLASE 1"/>
    <property type="match status" value="1"/>
</dbReference>
<sequence>MRFLTKGYQDDVTTVLNGAIFEGENYDEMVVVKDIEFYSLCEHHMLPFFGKCHIAYLPERKIIGLSKVARLVETFARRLQVQERLTTQIAQTLQEWLNPKGVGVVMEASHLCMMMRGVQKQNSNATTSAMLGWFRKSRATRTEFLELINR</sequence>
<dbReference type="Gene3D" id="3.30.1130.10">
    <property type="match status" value="1"/>
</dbReference>
<accession>A0A382C2S7</accession>
<dbReference type="GO" id="GO:0006729">
    <property type="term" value="P:tetrahydrobiopterin biosynthetic process"/>
    <property type="evidence" value="ECO:0007669"/>
    <property type="project" value="TreeGrafter"/>
</dbReference>
<dbReference type="NCBIfam" id="NF006826">
    <property type="entry name" value="PRK09347.1-3"/>
    <property type="match status" value="1"/>
</dbReference>
<dbReference type="GO" id="GO:0008270">
    <property type="term" value="F:zinc ion binding"/>
    <property type="evidence" value="ECO:0007669"/>
    <property type="project" value="TreeGrafter"/>
</dbReference>
<evidence type="ECO:0000256" key="4">
    <source>
        <dbReference type="ARBA" id="ARBA00022801"/>
    </source>
</evidence>